<name>S7PXS8_GLOTA</name>
<feature type="compositionally biased region" description="Basic and acidic residues" evidence="1">
    <location>
        <begin position="362"/>
        <end position="375"/>
    </location>
</feature>
<dbReference type="AlphaFoldDB" id="S7PXS8"/>
<keyword evidence="3" id="KW-1185">Reference proteome</keyword>
<feature type="region of interest" description="Disordered" evidence="1">
    <location>
        <begin position="273"/>
        <end position="307"/>
    </location>
</feature>
<dbReference type="EMBL" id="KB469308">
    <property type="protein sequence ID" value="EPQ52323.1"/>
    <property type="molecule type" value="Genomic_DNA"/>
</dbReference>
<gene>
    <name evidence="2" type="ORF">GLOTRDRAFT_95930</name>
</gene>
<sequence>MPQNRALPPRDGIYVIKNEATRQVLTIDPNAQSESALTLREWNPYLTMTCEFRVERMQGKGEWEYSLVAAHNGLSPYILGRHFQNEEVPVALHAVFPFHLLAVVRPGKLRCRISDSDRPMEERRYIVAQRDGFGYKSGDEAHYWEFVYRRPIPGPHANGSKGKGKYNNGHWKGKNDCGWDTENGDNENKGRGNDNRGTNNANNSNWTGGRGAGKKDEAPSIWLRIPTGAIEIHASGWSACAMEEIYRGRGARRTADGLTVVQTRREVEWVDVAEPRSHTSSTSIRPPHSIDEHRTRNGPVDYGRIGGEEDLPEEVYRERGTCDGGGTQHAVCYPRVANTELKHIGQPSVRAKVSSDPLTQDTRPDQQHSRTKESAGDDEYDDTGMIPRRCAEVK</sequence>
<feature type="region of interest" description="Disordered" evidence="1">
    <location>
        <begin position="344"/>
        <end position="394"/>
    </location>
</feature>
<dbReference type="RefSeq" id="XP_007869480.1">
    <property type="nucleotide sequence ID" value="XM_007871289.1"/>
</dbReference>
<feature type="region of interest" description="Disordered" evidence="1">
    <location>
        <begin position="157"/>
        <end position="216"/>
    </location>
</feature>
<proteinExistence type="predicted"/>
<protein>
    <submittedName>
        <fullName evidence="2">Uncharacterized protein</fullName>
    </submittedName>
</protein>
<dbReference type="Proteomes" id="UP000030669">
    <property type="component" value="Unassembled WGS sequence"/>
</dbReference>
<feature type="compositionally biased region" description="Low complexity" evidence="1">
    <location>
        <begin position="195"/>
        <end position="207"/>
    </location>
</feature>
<evidence type="ECO:0000256" key="1">
    <source>
        <dbReference type="SAM" id="MobiDB-lite"/>
    </source>
</evidence>
<dbReference type="GeneID" id="19309780"/>
<reference evidence="2 3" key="1">
    <citation type="journal article" date="2012" name="Science">
        <title>The Paleozoic origin of enzymatic lignin decomposition reconstructed from 31 fungal genomes.</title>
        <authorList>
            <person name="Floudas D."/>
            <person name="Binder M."/>
            <person name="Riley R."/>
            <person name="Barry K."/>
            <person name="Blanchette R.A."/>
            <person name="Henrissat B."/>
            <person name="Martinez A.T."/>
            <person name="Otillar R."/>
            <person name="Spatafora J.W."/>
            <person name="Yadav J.S."/>
            <person name="Aerts A."/>
            <person name="Benoit I."/>
            <person name="Boyd A."/>
            <person name="Carlson A."/>
            <person name="Copeland A."/>
            <person name="Coutinho P.M."/>
            <person name="de Vries R.P."/>
            <person name="Ferreira P."/>
            <person name="Findley K."/>
            <person name="Foster B."/>
            <person name="Gaskell J."/>
            <person name="Glotzer D."/>
            <person name="Gorecki P."/>
            <person name="Heitman J."/>
            <person name="Hesse C."/>
            <person name="Hori C."/>
            <person name="Igarashi K."/>
            <person name="Jurgens J.A."/>
            <person name="Kallen N."/>
            <person name="Kersten P."/>
            <person name="Kohler A."/>
            <person name="Kuees U."/>
            <person name="Kumar T.K.A."/>
            <person name="Kuo A."/>
            <person name="LaButti K."/>
            <person name="Larrondo L.F."/>
            <person name="Lindquist E."/>
            <person name="Ling A."/>
            <person name="Lombard V."/>
            <person name="Lucas S."/>
            <person name="Lundell T."/>
            <person name="Martin R."/>
            <person name="McLaughlin D.J."/>
            <person name="Morgenstern I."/>
            <person name="Morin E."/>
            <person name="Murat C."/>
            <person name="Nagy L.G."/>
            <person name="Nolan M."/>
            <person name="Ohm R.A."/>
            <person name="Patyshakuliyeva A."/>
            <person name="Rokas A."/>
            <person name="Ruiz-Duenas F.J."/>
            <person name="Sabat G."/>
            <person name="Salamov A."/>
            <person name="Samejima M."/>
            <person name="Schmutz J."/>
            <person name="Slot J.C."/>
            <person name="St John F."/>
            <person name="Stenlid J."/>
            <person name="Sun H."/>
            <person name="Sun S."/>
            <person name="Syed K."/>
            <person name="Tsang A."/>
            <person name="Wiebenga A."/>
            <person name="Young D."/>
            <person name="Pisabarro A."/>
            <person name="Eastwood D.C."/>
            <person name="Martin F."/>
            <person name="Cullen D."/>
            <person name="Grigoriev I.V."/>
            <person name="Hibbett D.S."/>
        </authorList>
    </citation>
    <scope>NUCLEOTIDE SEQUENCE [LARGE SCALE GENOMIC DNA]</scope>
    <source>
        <strain evidence="2 3">ATCC 11539</strain>
    </source>
</reference>
<evidence type="ECO:0000313" key="2">
    <source>
        <dbReference type="EMBL" id="EPQ52323.1"/>
    </source>
</evidence>
<dbReference type="HOGENOM" id="CLU_700303_0_0_1"/>
<organism evidence="2 3">
    <name type="scientific">Gloeophyllum trabeum (strain ATCC 11539 / FP-39264 / Madison 617)</name>
    <name type="common">Brown rot fungus</name>
    <dbReference type="NCBI Taxonomy" id="670483"/>
    <lineage>
        <taxon>Eukaryota</taxon>
        <taxon>Fungi</taxon>
        <taxon>Dikarya</taxon>
        <taxon>Basidiomycota</taxon>
        <taxon>Agaricomycotina</taxon>
        <taxon>Agaricomycetes</taxon>
        <taxon>Gloeophyllales</taxon>
        <taxon>Gloeophyllaceae</taxon>
        <taxon>Gloeophyllum</taxon>
    </lineage>
</organism>
<dbReference type="KEGG" id="gtr:GLOTRDRAFT_95930"/>
<evidence type="ECO:0000313" key="3">
    <source>
        <dbReference type="Proteomes" id="UP000030669"/>
    </source>
</evidence>
<accession>S7PXS8</accession>